<gene>
    <name evidence="1" type="ORF">SAMN04488050_11047</name>
</gene>
<dbReference type="AlphaFoldDB" id="A0A1I6V840"/>
<protein>
    <submittedName>
        <fullName evidence="1">Uncharacterized protein</fullName>
    </submittedName>
</protein>
<proteinExistence type="predicted"/>
<reference evidence="2" key="1">
    <citation type="submission" date="2016-10" db="EMBL/GenBank/DDBJ databases">
        <authorList>
            <person name="Varghese N."/>
            <person name="Submissions S."/>
        </authorList>
    </citation>
    <scope>NUCLEOTIDE SEQUENCE [LARGE SCALE GENOMIC DNA]</scope>
    <source>
        <strain evidence="2">DSM 26894</strain>
    </source>
</reference>
<name>A0A1I6V840_9RHOB</name>
<sequence length="137" mass="14760">MILPSRRRRSAGVPPLFIVVLASVLPGCAAQVAGPGYGGLPALEAEVEGMRFILRLRPDRAEAVRVSPMFPPNFREVARRAQIAVARESGCMPDWVIGDPAMLEIGLSCDGRPAPKKPRGRHTDCDFLVVRGVSQCG</sequence>
<keyword evidence="2" id="KW-1185">Reference proteome</keyword>
<evidence type="ECO:0000313" key="1">
    <source>
        <dbReference type="EMBL" id="SFT09784.1"/>
    </source>
</evidence>
<accession>A0A1I6V840</accession>
<organism evidence="1 2">
    <name type="scientific">Alloyangia pacifica</name>
    <dbReference type="NCBI Taxonomy" id="311180"/>
    <lineage>
        <taxon>Bacteria</taxon>
        <taxon>Pseudomonadati</taxon>
        <taxon>Pseudomonadota</taxon>
        <taxon>Alphaproteobacteria</taxon>
        <taxon>Rhodobacterales</taxon>
        <taxon>Roseobacteraceae</taxon>
        <taxon>Alloyangia</taxon>
    </lineage>
</organism>
<dbReference type="Proteomes" id="UP000199392">
    <property type="component" value="Unassembled WGS sequence"/>
</dbReference>
<evidence type="ECO:0000313" key="2">
    <source>
        <dbReference type="Proteomes" id="UP000199392"/>
    </source>
</evidence>
<dbReference type="EMBL" id="FOZW01000010">
    <property type="protein sequence ID" value="SFT09784.1"/>
    <property type="molecule type" value="Genomic_DNA"/>
</dbReference>